<evidence type="ECO:0000313" key="3">
    <source>
        <dbReference type="Proteomes" id="UP000294947"/>
    </source>
</evidence>
<proteinExistence type="predicted"/>
<dbReference type="AlphaFoldDB" id="A0A4R4YA25"/>
<feature type="region of interest" description="Disordered" evidence="1">
    <location>
        <begin position="312"/>
        <end position="335"/>
    </location>
</feature>
<sequence>MLEPIRPQRDFRAPVPGRVSSRLAASTEHQATIAAHLTARDRWIARMLAEHRVLTTHQITAIAFPSGRAANHRLRRLYQWRVLDRFQPYIGRGRAPMYYVLDTAGAHVLAHEDGLEPRELKFRAERSVGIAYSLRLAHLHGVNSFFTTLLADALARHDCAVTAWWSEARCARHFGDLVRPDGYGRWREGDREIEWFLEWDTGSYQLSRFVAKLPGYFELATTTRVITPLLAYFATPQRETHVRNLLTEHLKTHARPHDLPIATTNAQHLQHVGAGASPEMWLPLRNSRAGRRRLIELLAAWPQLALPATASNTLPEAIEPTSQPRLSPPAPMPPWHARDLTWSPAW</sequence>
<evidence type="ECO:0008006" key="4">
    <source>
        <dbReference type="Google" id="ProtNLM"/>
    </source>
</evidence>
<keyword evidence="3" id="KW-1185">Reference proteome</keyword>
<name>A0A4R4YA25_9PSEU</name>
<dbReference type="Proteomes" id="UP000294947">
    <property type="component" value="Unassembled WGS sequence"/>
</dbReference>
<gene>
    <name evidence="2" type="ORF">E1288_33010</name>
</gene>
<dbReference type="InterPro" id="IPR025855">
    <property type="entry name" value="Replic_Relax"/>
</dbReference>
<dbReference type="EMBL" id="SMKW01000059">
    <property type="protein sequence ID" value="TDD41398.1"/>
    <property type="molecule type" value="Genomic_DNA"/>
</dbReference>
<organism evidence="2 3">
    <name type="scientific">Saccharopolyspora elongata</name>
    <dbReference type="NCBI Taxonomy" id="2530387"/>
    <lineage>
        <taxon>Bacteria</taxon>
        <taxon>Bacillati</taxon>
        <taxon>Actinomycetota</taxon>
        <taxon>Actinomycetes</taxon>
        <taxon>Pseudonocardiales</taxon>
        <taxon>Pseudonocardiaceae</taxon>
        <taxon>Saccharopolyspora</taxon>
    </lineage>
</organism>
<comment type="caution">
    <text evidence="2">The sequence shown here is derived from an EMBL/GenBank/DDBJ whole genome shotgun (WGS) entry which is preliminary data.</text>
</comment>
<dbReference type="Pfam" id="PF13814">
    <property type="entry name" value="Replic_Relax"/>
    <property type="match status" value="1"/>
</dbReference>
<dbReference type="OrthoDB" id="2562278at2"/>
<evidence type="ECO:0000313" key="2">
    <source>
        <dbReference type="EMBL" id="TDD41398.1"/>
    </source>
</evidence>
<protein>
    <recommendedName>
        <fullName evidence="4">Replication-relaxation</fullName>
    </recommendedName>
</protein>
<accession>A0A4R4YA25</accession>
<reference evidence="2 3" key="1">
    <citation type="submission" date="2019-03" db="EMBL/GenBank/DDBJ databases">
        <title>Draft genome sequences of novel Actinobacteria.</title>
        <authorList>
            <person name="Sahin N."/>
            <person name="Ay H."/>
            <person name="Saygin H."/>
        </authorList>
    </citation>
    <scope>NUCLEOTIDE SEQUENCE [LARGE SCALE GENOMIC DNA]</scope>
    <source>
        <strain evidence="2 3">7K502</strain>
    </source>
</reference>
<evidence type="ECO:0000256" key="1">
    <source>
        <dbReference type="SAM" id="MobiDB-lite"/>
    </source>
</evidence>